<organism evidence="1 2">
    <name type="scientific">Eumeta variegata</name>
    <name type="common">Bagworm moth</name>
    <name type="synonym">Eumeta japonica</name>
    <dbReference type="NCBI Taxonomy" id="151549"/>
    <lineage>
        <taxon>Eukaryota</taxon>
        <taxon>Metazoa</taxon>
        <taxon>Ecdysozoa</taxon>
        <taxon>Arthropoda</taxon>
        <taxon>Hexapoda</taxon>
        <taxon>Insecta</taxon>
        <taxon>Pterygota</taxon>
        <taxon>Neoptera</taxon>
        <taxon>Endopterygota</taxon>
        <taxon>Lepidoptera</taxon>
        <taxon>Glossata</taxon>
        <taxon>Ditrysia</taxon>
        <taxon>Tineoidea</taxon>
        <taxon>Psychidae</taxon>
        <taxon>Oiketicinae</taxon>
        <taxon>Eumeta</taxon>
    </lineage>
</organism>
<dbReference type="Proteomes" id="UP000299102">
    <property type="component" value="Unassembled WGS sequence"/>
</dbReference>
<dbReference type="EMBL" id="BGZK01000309">
    <property type="protein sequence ID" value="GBP35788.1"/>
    <property type="molecule type" value="Genomic_DNA"/>
</dbReference>
<name>A0A4C1V9Y2_EUMVA</name>
<gene>
    <name evidence="1" type="ORF">EVAR_20643_1</name>
</gene>
<dbReference type="AlphaFoldDB" id="A0A4C1V9Y2"/>
<accession>A0A4C1V9Y2</accession>
<evidence type="ECO:0000313" key="2">
    <source>
        <dbReference type="Proteomes" id="UP000299102"/>
    </source>
</evidence>
<protein>
    <submittedName>
        <fullName evidence="1">Uncharacterized protein</fullName>
    </submittedName>
</protein>
<reference evidence="1 2" key="1">
    <citation type="journal article" date="2019" name="Commun. Biol.">
        <title>The bagworm genome reveals a unique fibroin gene that provides high tensile strength.</title>
        <authorList>
            <person name="Kono N."/>
            <person name="Nakamura H."/>
            <person name="Ohtoshi R."/>
            <person name="Tomita M."/>
            <person name="Numata K."/>
            <person name="Arakawa K."/>
        </authorList>
    </citation>
    <scope>NUCLEOTIDE SEQUENCE [LARGE SCALE GENOMIC DNA]</scope>
</reference>
<comment type="caution">
    <text evidence="1">The sequence shown here is derived from an EMBL/GenBank/DDBJ whole genome shotgun (WGS) entry which is preliminary data.</text>
</comment>
<keyword evidence="2" id="KW-1185">Reference proteome</keyword>
<evidence type="ECO:0000313" key="1">
    <source>
        <dbReference type="EMBL" id="GBP35788.1"/>
    </source>
</evidence>
<sequence length="146" mass="17476">MRVKPLVYFSRGRCSFPLEKELSEWRSNGRTWCLRTEQRSDNFQRSEKIISHYLGIKVKLSSKNLEVLKRVRQYFETDCRFLLYKAQVLPHLEYWSRLRAEASEYQLLPLDRIQHRASRNRRRPCSIRSTGPVGFAMRCCIPVHTL</sequence>
<proteinExistence type="predicted"/>